<dbReference type="SUPFAM" id="SSF46689">
    <property type="entry name" value="Homeodomain-like"/>
    <property type="match status" value="2"/>
</dbReference>
<feature type="transmembrane region" description="Helical" evidence="4">
    <location>
        <begin position="302"/>
        <end position="322"/>
    </location>
</feature>
<keyword evidence="4" id="KW-0812">Transmembrane</keyword>
<dbReference type="InterPro" id="IPR018060">
    <property type="entry name" value="HTH_AraC"/>
</dbReference>
<dbReference type="EMBL" id="CP027059">
    <property type="protein sequence ID" value="UQZ82595.1"/>
    <property type="molecule type" value="Genomic_DNA"/>
</dbReference>
<dbReference type="PANTHER" id="PTHR43280:SF2">
    <property type="entry name" value="HTH-TYPE TRANSCRIPTIONAL REGULATOR EXSA"/>
    <property type="match status" value="1"/>
</dbReference>
<evidence type="ECO:0000313" key="7">
    <source>
        <dbReference type="Proteomes" id="UP001057134"/>
    </source>
</evidence>
<accession>A0ABY4RKR5</accession>
<sequence length="770" mass="89034">MRIKSIHLGNAFITLLLSYLAVFLLPLALGSILYTKTNTIMTDNANRANLAMLEQLRQVLDSKLKDVEQMSQQIALNPRLQWLMNNTDNTDTADAYKFVEFVSDHMSRYQNVSDLISGYYVYFGANDTVLMPTSKTTADVLYQRLYRPVGTSFEAWRGGLLGGPHYKDYTPATYETPTGTLDTITYIQTLPLGEPNDIRGALVILLDVGQVRSMLSKIESAYQSSVYIFDRKDRLIVGNERQALPWNQISQEVTTKGVPYEYKDHGEEMMLSYTVSEQNGWKYVHTMPKHVYLERVQTLKNWMITLLLICLAGGGAAITFWVHRNYAPLRGVVRALQSEKPARAKQPSNEYEFIRETIRMTIHEERELRNILSRQTPVIQASFLSRFVRGHVDVARMTEESLQFMDIRLISDVFAVMLIDIADFSRFSTDQSERQWALIRFIISNIGNELIRERGWGYSVELDQHRVALLVNFDRERRAEAEKELDVIAARLKELIEQRFKTYITLAIGDVHEGMDHACESYFEALSALDYKMYRGHSSIIRYREIAEADRHYYYPIETEIQLINFTKSGDVDNVDKLIGNLFHAHFSQRRITPELGRSLFTNMVSTLWKIINPMDPLYREVFGEKFDPLKELSSCPTVEEMKVQIRDWFLALCHYLNASRSGHSRQLSERIAQYIEQHYGDDSLSLTTIAEHFQLTPQYLSAFFKKQTGMNLTDYLTRVRIDEAKKLMQNKKLTFAQIANQVGYANDIGFIRVFKKYEGTTPGKYRESL</sequence>
<dbReference type="InterPro" id="IPR018062">
    <property type="entry name" value="HTH_AraC-typ_CS"/>
</dbReference>
<evidence type="ECO:0000256" key="1">
    <source>
        <dbReference type="ARBA" id="ARBA00023015"/>
    </source>
</evidence>
<dbReference type="PROSITE" id="PS00041">
    <property type="entry name" value="HTH_ARAC_FAMILY_1"/>
    <property type="match status" value="1"/>
</dbReference>
<dbReference type="PANTHER" id="PTHR43280">
    <property type="entry name" value="ARAC-FAMILY TRANSCRIPTIONAL REGULATOR"/>
    <property type="match status" value="1"/>
</dbReference>
<keyword evidence="2" id="KW-0238">DNA-binding</keyword>
<reference evidence="6" key="2">
    <citation type="journal article" date="2021" name="J Anim Sci Technol">
        <title>Complete genome sequence of Paenibacillus konkukensis sp. nov. SK3146 as a potential probiotic strain.</title>
        <authorList>
            <person name="Jung H.I."/>
            <person name="Park S."/>
            <person name="Niu K.M."/>
            <person name="Lee S.W."/>
            <person name="Kothari D."/>
            <person name="Yi K.J."/>
            <person name="Kim S.K."/>
        </authorList>
    </citation>
    <scope>NUCLEOTIDE SEQUENCE</scope>
    <source>
        <strain evidence="6">SK3146</strain>
    </source>
</reference>
<dbReference type="InterPro" id="IPR009057">
    <property type="entry name" value="Homeodomain-like_sf"/>
</dbReference>
<gene>
    <name evidence="6" type="primary">yesS_23</name>
    <name evidence="6" type="ORF">SK3146_01753</name>
</gene>
<protein>
    <submittedName>
        <fullName evidence="6">HTH-type transcriptional regulator YesS</fullName>
    </submittedName>
</protein>
<dbReference type="Proteomes" id="UP001057134">
    <property type="component" value="Chromosome"/>
</dbReference>
<name>A0ABY4RKR5_9BACL</name>
<organism evidence="6 7">
    <name type="scientific">Paenibacillus konkukensis</name>
    <dbReference type="NCBI Taxonomy" id="2020716"/>
    <lineage>
        <taxon>Bacteria</taxon>
        <taxon>Bacillati</taxon>
        <taxon>Bacillota</taxon>
        <taxon>Bacilli</taxon>
        <taxon>Bacillales</taxon>
        <taxon>Paenibacillaceae</taxon>
        <taxon>Paenibacillus</taxon>
    </lineage>
</organism>
<dbReference type="PROSITE" id="PS01124">
    <property type="entry name" value="HTH_ARAC_FAMILY_2"/>
    <property type="match status" value="1"/>
</dbReference>
<dbReference type="Gene3D" id="3.30.450.20">
    <property type="entry name" value="PAS domain"/>
    <property type="match status" value="1"/>
</dbReference>
<dbReference type="InterPro" id="IPR041522">
    <property type="entry name" value="CdaR_GGDEF"/>
</dbReference>
<keyword evidence="4" id="KW-1133">Transmembrane helix</keyword>
<keyword evidence="3" id="KW-0804">Transcription</keyword>
<keyword evidence="4" id="KW-0472">Membrane</keyword>
<reference evidence="6" key="1">
    <citation type="submission" date="2018-02" db="EMBL/GenBank/DDBJ databases">
        <authorList>
            <person name="Kim S.-K."/>
            <person name="Jung H.-I."/>
            <person name="Lee S.-W."/>
        </authorList>
    </citation>
    <scope>NUCLEOTIDE SEQUENCE</scope>
    <source>
        <strain evidence="6">SK3146</strain>
    </source>
</reference>
<evidence type="ECO:0000259" key="5">
    <source>
        <dbReference type="PROSITE" id="PS01124"/>
    </source>
</evidence>
<evidence type="ECO:0000256" key="2">
    <source>
        <dbReference type="ARBA" id="ARBA00023125"/>
    </source>
</evidence>
<evidence type="ECO:0000256" key="3">
    <source>
        <dbReference type="ARBA" id="ARBA00023163"/>
    </source>
</evidence>
<keyword evidence="7" id="KW-1185">Reference proteome</keyword>
<dbReference type="SMART" id="SM00342">
    <property type="entry name" value="HTH_ARAC"/>
    <property type="match status" value="1"/>
</dbReference>
<evidence type="ECO:0000256" key="4">
    <source>
        <dbReference type="SAM" id="Phobius"/>
    </source>
</evidence>
<evidence type="ECO:0000313" key="6">
    <source>
        <dbReference type="EMBL" id="UQZ82595.1"/>
    </source>
</evidence>
<dbReference type="Pfam" id="PF17853">
    <property type="entry name" value="GGDEF_2"/>
    <property type="match status" value="1"/>
</dbReference>
<dbReference type="Pfam" id="PF12833">
    <property type="entry name" value="HTH_18"/>
    <property type="match status" value="1"/>
</dbReference>
<proteinExistence type="predicted"/>
<feature type="domain" description="HTH araC/xylS-type" evidence="5">
    <location>
        <begin position="670"/>
        <end position="769"/>
    </location>
</feature>
<dbReference type="Gene3D" id="1.10.10.60">
    <property type="entry name" value="Homeodomain-like"/>
    <property type="match status" value="2"/>
</dbReference>
<keyword evidence="1" id="KW-0805">Transcription regulation</keyword>